<dbReference type="EMBL" id="JALJZS010000006">
    <property type="protein sequence ID" value="MCP2001348.1"/>
    <property type="molecule type" value="Genomic_DNA"/>
</dbReference>
<proteinExistence type="predicted"/>
<protein>
    <submittedName>
        <fullName evidence="1">Uncharacterized protein</fullName>
    </submittedName>
</protein>
<evidence type="ECO:0000313" key="2">
    <source>
        <dbReference type="Proteomes" id="UP001205486"/>
    </source>
</evidence>
<organism evidence="1 2">
    <name type="scientific">Nitrobacter winogradskyi</name>
    <name type="common">Nitrobacter agilis</name>
    <dbReference type="NCBI Taxonomy" id="913"/>
    <lineage>
        <taxon>Bacteria</taxon>
        <taxon>Pseudomonadati</taxon>
        <taxon>Pseudomonadota</taxon>
        <taxon>Alphaproteobacteria</taxon>
        <taxon>Hyphomicrobiales</taxon>
        <taxon>Nitrobacteraceae</taxon>
        <taxon>Nitrobacter</taxon>
    </lineage>
</organism>
<reference evidence="1" key="1">
    <citation type="submission" date="2022-03" db="EMBL/GenBank/DDBJ databases">
        <title>Interactions between chemoautotrophic and heterotrophic bacteria.</title>
        <authorList>
            <person name="Santoro A."/>
        </authorList>
    </citation>
    <scope>NUCLEOTIDE SEQUENCE</scope>
    <source>
        <strain evidence="1">Nb-106</strain>
    </source>
</reference>
<name>A0ACC6APE7_NITWI</name>
<accession>A0ACC6APE7</accession>
<gene>
    <name evidence="1" type="ORF">J2S34_003834</name>
</gene>
<evidence type="ECO:0000313" key="1">
    <source>
        <dbReference type="EMBL" id="MCP2001348.1"/>
    </source>
</evidence>
<dbReference type="Proteomes" id="UP001205486">
    <property type="component" value="Unassembled WGS sequence"/>
</dbReference>
<comment type="caution">
    <text evidence="1">The sequence shown here is derived from an EMBL/GenBank/DDBJ whole genome shotgun (WGS) entry which is preliminary data.</text>
</comment>
<sequence length="42" mass="4684">MKARIRPAETFDKIGRVFGFQLGFISRRKAVPSADVSAEDDT</sequence>
<keyword evidence="2" id="KW-1185">Reference proteome</keyword>